<evidence type="ECO:0000259" key="3">
    <source>
        <dbReference type="PROSITE" id="PS51194"/>
    </source>
</evidence>
<keyword evidence="4" id="KW-0347">Helicase</keyword>
<dbReference type="InterPro" id="IPR014001">
    <property type="entry name" value="Helicase_ATP-bd"/>
</dbReference>
<sequence>MDKITKDTDKLQVTFIPGRGDTPGKIFFWFPPKYDKYPVEQVLYQFTDSVSHFSFQNEKFPLVLPASWVLKRKPRSNTPRVFNVQGKALSIVDSLIFLSAISEDGSSSLFHKKPSSSLKVWTLAAKFSLELIIRGQIIPTLKPISGNFFKAVWKVSLWMDSDRKRFLKLAKAMPLACYAALCRDGKEKKSSPAIYPPEFLLQQFLDEAADCFVRYSFKSKKKDALFQAFDDDDWRVRFISSLIGQNSTFCLKGFNERYIPQLLDKWLKPVLAFHSWRDYRICLKLEMPPDDGKDIDSKWRISYLLQAMDDPSLLVPAEKVWRSSKEELKFLNRSFKKPQERLLMALADASNIFPPLTRSLRTARPSCVTLDTKEVWEFISEAAIILQQSGFGILVPQELTRAGQRRIKLKMKVGSGRSDVKIGEGSGMFNLSSLVDYKWEIALGDDKLSISDFRQIAKLKQPIVRWKDRWIMVDPEEINQIEKLLTRKDSGKLTLQQALFSALIGERKHPEIKTPVEVVAAGDFKSIVDTLKDGKLLKPVQPPPTFQGKLRAYQKRGLMWIAGMTGFGFGICLADDMGLGKTVQVIAWLLYRKYLTPDDQHPVLVICPTSVLGNWQKEIERFAPDLPVVRHYGLNRDTSKKSLEEKFSPHTVVLTTYSLAVRDRDLLSQIEWGAVILDEAQNIKNPFSQRAKATRRLKARARIALTGTPVENRLSELWSIFEFLNPGFLGPLKRFRQEFAIPVERYRDPEATAKLKKLSGPFLLRRLKTDKSVIADLPEKNEMKVFCTLTREQATLYQALIDETMKKIEKSEGMKRRGLVLSLITSLKQICNHPSLYLREGRAYPNRSGKLKRLTEMIEELIEERHFALLFTQFREMGYLLVRYFEEKFGVRIPFLHGGIPGKKRDEMVRSFQEDEDAPPLLLVSLRAGGTGLNLTRASFVFHFDRWWNPAVENQATDRTFRIGQKKNVQVYKFICIGTLEEKIDRMLEEKLDLANKVIGTGESWLTEMSSDELREILSLSSDVTVEQEV</sequence>
<dbReference type="Pfam" id="PF00176">
    <property type="entry name" value="SNF2-rel_dom"/>
    <property type="match status" value="1"/>
</dbReference>
<proteinExistence type="predicted"/>
<dbReference type="CDD" id="cd18012">
    <property type="entry name" value="DEXQc_arch_SWI2_SNF2"/>
    <property type="match status" value="1"/>
</dbReference>
<dbReference type="Proteomes" id="UP000885660">
    <property type="component" value="Unassembled WGS sequence"/>
</dbReference>
<feature type="domain" description="Helicase ATP-binding" evidence="2">
    <location>
        <begin position="562"/>
        <end position="727"/>
    </location>
</feature>
<dbReference type="PROSITE" id="PS51194">
    <property type="entry name" value="HELICASE_CTER"/>
    <property type="match status" value="1"/>
</dbReference>
<dbReference type="Pfam" id="PF12419">
    <property type="entry name" value="DUF3670"/>
    <property type="match status" value="1"/>
</dbReference>
<organism evidence="4">
    <name type="scientific">Aerophobetes bacterium</name>
    <dbReference type="NCBI Taxonomy" id="2030807"/>
    <lineage>
        <taxon>Bacteria</taxon>
        <taxon>Candidatus Aerophobota</taxon>
    </lineage>
</organism>
<evidence type="ECO:0000313" key="4">
    <source>
        <dbReference type="EMBL" id="HDN84981.1"/>
    </source>
</evidence>
<dbReference type="InterPro" id="IPR038718">
    <property type="entry name" value="SNF2-like_sf"/>
</dbReference>
<dbReference type="FunFam" id="3.40.50.300:FF:000533">
    <property type="entry name" value="Helicase, Snf2 family"/>
    <property type="match status" value="1"/>
</dbReference>
<dbReference type="SMART" id="SM00490">
    <property type="entry name" value="HELICc"/>
    <property type="match status" value="1"/>
</dbReference>
<dbReference type="EMBL" id="DRBC01000266">
    <property type="protein sequence ID" value="HDN84981.1"/>
    <property type="molecule type" value="Genomic_DNA"/>
</dbReference>
<gene>
    <name evidence="4" type="ORF">ENG47_04405</name>
</gene>
<dbReference type="SUPFAM" id="SSF52540">
    <property type="entry name" value="P-loop containing nucleoside triphosphate hydrolases"/>
    <property type="match status" value="2"/>
</dbReference>
<dbReference type="InterPro" id="IPR049730">
    <property type="entry name" value="SNF2/RAD54-like_C"/>
</dbReference>
<dbReference type="InterPro" id="IPR022138">
    <property type="entry name" value="DUF3670"/>
</dbReference>
<keyword evidence="4" id="KW-0067">ATP-binding</keyword>
<dbReference type="PANTHER" id="PTHR10799">
    <property type="entry name" value="SNF2/RAD54 HELICASE FAMILY"/>
    <property type="match status" value="1"/>
</dbReference>
<dbReference type="SMART" id="SM00487">
    <property type="entry name" value="DEXDc"/>
    <property type="match status" value="1"/>
</dbReference>
<accession>A0A7V0N0A4</accession>
<comment type="caution">
    <text evidence="4">The sequence shown here is derived from an EMBL/GenBank/DDBJ whole genome shotgun (WGS) entry which is preliminary data.</text>
</comment>
<dbReference type="GO" id="GO:0005524">
    <property type="term" value="F:ATP binding"/>
    <property type="evidence" value="ECO:0007669"/>
    <property type="project" value="InterPro"/>
</dbReference>
<dbReference type="CDD" id="cd18793">
    <property type="entry name" value="SF2_C_SNF"/>
    <property type="match status" value="1"/>
</dbReference>
<dbReference type="GO" id="GO:0004386">
    <property type="term" value="F:helicase activity"/>
    <property type="evidence" value="ECO:0007669"/>
    <property type="project" value="UniProtKB-KW"/>
</dbReference>
<protein>
    <submittedName>
        <fullName evidence="4">DEAD/DEAH box helicase</fullName>
    </submittedName>
</protein>
<reference evidence="4" key="1">
    <citation type="journal article" date="2020" name="mSystems">
        <title>Genome- and Community-Level Interaction Insights into Carbon Utilization and Element Cycling Functions of Hydrothermarchaeota in Hydrothermal Sediment.</title>
        <authorList>
            <person name="Zhou Z."/>
            <person name="Liu Y."/>
            <person name="Xu W."/>
            <person name="Pan J."/>
            <person name="Luo Z.H."/>
            <person name="Li M."/>
        </authorList>
    </citation>
    <scope>NUCLEOTIDE SEQUENCE [LARGE SCALE GENOMIC DNA]</scope>
    <source>
        <strain evidence="4">HyVt-219</strain>
    </source>
</reference>
<dbReference type="InterPro" id="IPR000330">
    <property type="entry name" value="SNF2_N"/>
</dbReference>
<evidence type="ECO:0000259" key="2">
    <source>
        <dbReference type="PROSITE" id="PS51192"/>
    </source>
</evidence>
<dbReference type="Gene3D" id="3.40.50.300">
    <property type="entry name" value="P-loop containing nucleotide triphosphate hydrolases"/>
    <property type="match status" value="1"/>
</dbReference>
<keyword evidence="4" id="KW-0547">Nucleotide-binding</keyword>
<dbReference type="AlphaFoldDB" id="A0A7V0N0A4"/>
<evidence type="ECO:0000256" key="1">
    <source>
        <dbReference type="ARBA" id="ARBA00022801"/>
    </source>
</evidence>
<dbReference type="InterPro" id="IPR027417">
    <property type="entry name" value="P-loop_NTPase"/>
</dbReference>
<dbReference type="PROSITE" id="PS51192">
    <property type="entry name" value="HELICASE_ATP_BIND_1"/>
    <property type="match status" value="1"/>
</dbReference>
<dbReference type="Gene3D" id="3.40.50.10810">
    <property type="entry name" value="Tandem AAA-ATPase domain"/>
    <property type="match status" value="1"/>
</dbReference>
<dbReference type="InterPro" id="IPR001650">
    <property type="entry name" value="Helicase_C-like"/>
</dbReference>
<dbReference type="GO" id="GO:0016787">
    <property type="term" value="F:hydrolase activity"/>
    <property type="evidence" value="ECO:0007669"/>
    <property type="project" value="UniProtKB-KW"/>
</dbReference>
<feature type="domain" description="Helicase C-terminal" evidence="3">
    <location>
        <begin position="853"/>
        <end position="1010"/>
    </location>
</feature>
<dbReference type="Pfam" id="PF00271">
    <property type="entry name" value="Helicase_C"/>
    <property type="match status" value="1"/>
</dbReference>
<name>A0A7V0N0A4_UNCAE</name>
<keyword evidence="1" id="KW-0378">Hydrolase</keyword>